<dbReference type="EMBL" id="RKMH01000001">
    <property type="protein sequence ID" value="RPA66145.1"/>
    <property type="molecule type" value="Genomic_DNA"/>
</dbReference>
<dbReference type="RefSeq" id="WP_123925103.1">
    <property type="nucleotide sequence ID" value="NZ_JBPSDP010000002.1"/>
</dbReference>
<feature type="domain" description="Metallo-beta-lactamase" evidence="5">
    <location>
        <begin position="12"/>
        <end position="207"/>
    </location>
</feature>
<dbReference type="AlphaFoldDB" id="A0A3N4GUY8"/>
<dbReference type="Pfam" id="PF00753">
    <property type="entry name" value="Lactamase_B"/>
    <property type="match status" value="1"/>
</dbReference>
<dbReference type="Gene3D" id="3.60.15.10">
    <property type="entry name" value="Ribonuclease Z/Hydroxyacylglutathione hydrolase-like"/>
    <property type="match status" value="1"/>
</dbReference>
<proteinExistence type="predicted"/>
<accession>A0A3N4GUY8</accession>
<evidence type="ECO:0000256" key="2">
    <source>
        <dbReference type="ARBA" id="ARBA00022723"/>
    </source>
</evidence>
<name>A0A3N4GUY8_9ACTN</name>
<evidence type="ECO:0000313" key="7">
    <source>
        <dbReference type="Proteomes" id="UP000267536"/>
    </source>
</evidence>
<dbReference type="SMART" id="SM00849">
    <property type="entry name" value="Lactamase_B"/>
    <property type="match status" value="1"/>
</dbReference>
<comment type="cofactor">
    <cofactor evidence="1">
        <name>Zn(2+)</name>
        <dbReference type="ChEBI" id="CHEBI:29105"/>
    </cofactor>
</comment>
<evidence type="ECO:0000256" key="3">
    <source>
        <dbReference type="ARBA" id="ARBA00022801"/>
    </source>
</evidence>
<evidence type="ECO:0000259" key="5">
    <source>
        <dbReference type="SMART" id="SM00849"/>
    </source>
</evidence>
<protein>
    <submittedName>
        <fullName evidence="6">MBL fold metallo-hydrolase</fullName>
    </submittedName>
</protein>
<sequence>MLITGFPAGMFQTNCYILAPAPGGEAVVIDPGQDAAPMAKKVLAEHDLTPVAVLLTHGHLDHTWTAADLCDEYSIPAYIHPEDRPMLADPGIGLGHALSSVIGSLEFREPDKVLDFVDGETVEIAGLRLAVDHAPGHTQGSVLLTLDVPVDESGAGDTVPVCFSGDVVFSGSIGRTDLPGGNHQQLLDSIAARLLTRTDDTQVLPGHGPQTSIGAERASNPFLAGLAGGVEGTSTAKKGRMGL</sequence>
<comment type="caution">
    <text evidence="6">The sequence shown here is derived from an EMBL/GenBank/DDBJ whole genome shotgun (WGS) entry which is preliminary data.</text>
</comment>
<gene>
    <name evidence="6" type="ORF">EF294_00715</name>
</gene>
<evidence type="ECO:0000256" key="1">
    <source>
        <dbReference type="ARBA" id="ARBA00001947"/>
    </source>
</evidence>
<dbReference type="InterPro" id="IPR036866">
    <property type="entry name" value="RibonucZ/Hydroxyglut_hydro"/>
</dbReference>
<dbReference type="GO" id="GO:0046872">
    <property type="term" value="F:metal ion binding"/>
    <property type="evidence" value="ECO:0007669"/>
    <property type="project" value="UniProtKB-KW"/>
</dbReference>
<dbReference type="PANTHER" id="PTHR46233">
    <property type="entry name" value="HYDROXYACYLGLUTATHIONE HYDROLASE GLOC"/>
    <property type="match status" value="1"/>
</dbReference>
<reference evidence="6 7" key="1">
    <citation type="submission" date="2018-11" db="EMBL/GenBank/DDBJ databases">
        <title>Draft genome sequence of Gordonia sp. RS15-1S isolated from rice stems.</title>
        <authorList>
            <person name="Muangham S."/>
        </authorList>
    </citation>
    <scope>NUCLEOTIDE SEQUENCE [LARGE SCALE GENOMIC DNA]</scope>
    <source>
        <strain evidence="6 7">RS15-1S</strain>
    </source>
</reference>
<dbReference type="InterPro" id="IPR051453">
    <property type="entry name" value="MBL_Glyoxalase_II"/>
</dbReference>
<keyword evidence="2" id="KW-0479">Metal-binding</keyword>
<dbReference type="CDD" id="cd06262">
    <property type="entry name" value="metallo-hydrolase-like_MBL-fold"/>
    <property type="match status" value="1"/>
</dbReference>
<keyword evidence="3 6" id="KW-0378">Hydrolase</keyword>
<keyword evidence="4" id="KW-0862">Zinc</keyword>
<dbReference type="GO" id="GO:0016787">
    <property type="term" value="F:hydrolase activity"/>
    <property type="evidence" value="ECO:0007669"/>
    <property type="project" value="UniProtKB-KW"/>
</dbReference>
<evidence type="ECO:0000256" key="4">
    <source>
        <dbReference type="ARBA" id="ARBA00022833"/>
    </source>
</evidence>
<dbReference type="SUPFAM" id="SSF56281">
    <property type="entry name" value="Metallo-hydrolase/oxidoreductase"/>
    <property type="match status" value="1"/>
</dbReference>
<evidence type="ECO:0000313" key="6">
    <source>
        <dbReference type="EMBL" id="RPA66145.1"/>
    </source>
</evidence>
<dbReference type="Proteomes" id="UP000267536">
    <property type="component" value="Unassembled WGS sequence"/>
</dbReference>
<keyword evidence="7" id="KW-1185">Reference proteome</keyword>
<dbReference type="PANTHER" id="PTHR46233:SF3">
    <property type="entry name" value="HYDROXYACYLGLUTATHIONE HYDROLASE GLOC"/>
    <property type="match status" value="1"/>
</dbReference>
<dbReference type="OrthoDB" id="9802991at2"/>
<dbReference type="InterPro" id="IPR001279">
    <property type="entry name" value="Metallo-B-lactamas"/>
</dbReference>
<organism evidence="6 7">
    <name type="scientific">Gordonia oryzae</name>
    <dbReference type="NCBI Taxonomy" id="2487349"/>
    <lineage>
        <taxon>Bacteria</taxon>
        <taxon>Bacillati</taxon>
        <taxon>Actinomycetota</taxon>
        <taxon>Actinomycetes</taxon>
        <taxon>Mycobacteriales</taxon>
        <taxon>Gordoniaceae</taxon>
        <taxon>Gordonia</taxon>
    </lineage>
</organism>